<proteinExistence type="predicted"/>
<accession>A0ACC0SR85</accession>
<protein>
    <submittedName>
        <fullName evidence="1">Uncharacterized protein</fullName>
    </submittedName>
</protein>
<dbReference type="Proteomes" id="UP000006729">
    <property type="component" value="Chromosome 7"/>
</dbReference>
<organism evidence="1 2">
    <name type="scientific">Populus trichocarpa</name>
    <name type="common">Western balsam poplar</name>
    <name type="synonym">Populus balsamifera subsp. trichocarpa</name>
    <dbReference type="NCBI Taxonomy" id="3694"/>
    <lineage>
        <taxon>Eukaryota</taxon>
        <taxon>Viridiplantae</taxon>
        <taxon>Streptophyta</taxon>
        <taxon>Embryophyta</taxon>
        <taxon>Tracheophyta</taxon>
        <taxon>Spermatophyta</taxon>
        <taxon>Magnoliopsida</taxon>
        <taxon>eudicotyledons</taxon>
        <taxon>Gunneridae</taxon>
        <taxon>Pentapetalae</taxon>
        <taxon>rosids</taxon>
        <taxon>fabids</taxon>
        <taxon>Malpighiales</taxon>
        <taxon>Salicaceae</taxon>
        <taxon>Saliceae</taxon>
        <taxon>Populus</taxon>
    </lineage>
</organism>
<name>A0ACC0SR85_POPTR</name>
<comment type="caution">
    <text evidence="1">The sequence shown here is derived from an EMBL/GenBank/DDBJ whole genome shotgun (WGS) entry which is preliminary data.</text>
</comment>
<evidence type="ECO:0000313" key="1">
    <source>
        <dbReference type="EMBL" id="KAI9391755.1"/>
    </source>
</evidence>
<reference evidence="1 2" key="1">
    <citation type="journal article" date="2006" name="Science">
        <title>The genome of black cottonwood, Populus trichocarpa (Torr. &amp; Gray).</title>
        <authorList>
            <person name="Tuskan G.A."/>
            <person name="Difazio S."/>
            <person name="Jansson S."/>
            <person name="Bohlmann J."/>
            <person name="Grigoriev I."/>
            <person name="Hellsten U."/>
            <person name="Putnam N."/>
            <person name="Ralph S."/>
            <person name="Rombauts S."/>
            <person name="Salamov A."/>
            <person name="Schein J."/>
            <person name="Sterck L."/>
            <person name="Aerts A."/>
            <person name="Bhalerao R.R."/>
            <person name="Bhalerao R.P."/>
            <person name="Blaudez D."/>
            <person name="Boerjan W."/>
            <person name="Brun A."/>
            <person name="Brunner A."/>
            <person name="Busov V."/>
            <person name="Campbell M."/>
            <person name="Carlson J."/>
            <person name="Chalot M."/>
            <person name="Chapman J."/>
            <person name="Chen G.L."/>
            <person name="Cooper D."/>
            <person name="Coutinho P.M."/>
            <person name="Couturier J."/>
            <person name="Covert S."/>
            <person name="Cronk Q."/>
            <person name="Cunningham R."/>
            <person name="Davis J."/>
            <person name="Degroeve S."/>
            <person name="Dejardin A."/>
            <person name="Depamphilis C."/>
            <person name="Detter J."/>
            <person name="Dirks B."/>
            <person name="Dubchak I."/>
            <person name="Duplessis S."/>
            <person name="Ehlting J."/>
            <person name="Ellis B."/>
            <person name="Gendler K."/>
            <person name="Goodstein D."/>
            <person name="Gribskov M."/>
            <person name="Grimwood J."/>
            <person name="Groover A."/>
            <person name="Gunter L."/>
            <person name="Hamberger B."/>
            <person name="Heinze B."/>
            <person name="Helariutta Y."/>
            <person name="Henrissat B."/>
            <person name="Holligan D."/>
            <person name="Holt R."/>
            <person name="Huang W."/>
            <person name="Islam-Faridi N."/>
            <person name="Jones S."/>
            <person name="Jones-Rhoades M."/>
            <person name="Jorgensen R."/>
            <person name="Joshi C."/>
            <person name="Kangasjarvi J."/>
            <person name="Karlsson J."/>
            <person name="Kelleher C."/>
            <person name="Kirkpatrick R."/>
            <person name="Kirst M."/>
            <person name="Kohler A."/>
            <person name="Kalluri U."/>
            <person name="Larimer F."/>
            <person name="Leebens-Mack J."/>
            <person name="Leple J.C."/>
            <person name="Locascio P."/>
            <person name="Lou Y."/>
            <person name="Lucas S."/>
            <person name="Martin F."/>
            <person name="Montanini B."/>
            <person name="Napoli C."/>
            <person name="Nelson D.R."/>
            <person name="Nelson C."/>
            <person name="Nieminen K."/>
            <person name="Nilsson O."/>
            <person name="Pereda V."/>
            <person name="Peter G."/>
            <person name="Philippe R."/>
            <person name="Pilate G."/>
            <person name="Poliakov A."/>
            <person name="Razumovskaya J."/>
            <person name="Richardson P."/>
            <person name="Rinaldi C."/>
            <person name="Ritland K."/>
            <person name="Rouze P."/>
            <person name="Ryaboy D."/>
            <person name="Schmutz J."/>
            <person name="Schrader J."/>
            <person name="Segerman B."/>
            <person name="Shin H."/>
            <person name="Siddiqui A."/>
            <person name="Sterky F."/>
            <person name="Terry A."/>
            <person name="Tsai C.J."/>
            <person name="Uberbacher E."/>
            <person name="Unneberg P."/>
            <person name="Vahala J."/>
            <person name="Wall K."/>
            <person name="Wessler S."/>
            <person name="Yang G."/>
            <person name="Yin T."/>
            <person name="Douglas C."/>
            <person name="Marra M."/>
            <person name="Sandberg G."/>
            <person name="Van de Peer Y."/>
            <person name="Rokhsar D."/>
        </authorList>
    </citation>
    <scope>NUCLEOTIDE SEQUENCE [LARGE SCALE GENOMIC DNA]</scope>
    <source>
        <strain evidence="2">cv. Nisqually</strain>
    </source>
</reference>
<dbReference type="EMBL" id="CM009296">
    <property type="protein sequence ID" value="KAI9391755.1"/>
    <property type="molecule type" value="Genomic_DNA"/>
</dbReference>
<keyword evidence="2" id="KW-1185">Reference proteome</keyword>
<evidence type="ECO:0000313" key="2">
    <source>
        <dbReference type="Proteomes" id="UP000006729"/>
    </source>
</evidence>
<gene>
    <name evidence="1" type="ORF">POPTR_007G135201v4</name>
</gene>
<sequence length="103" mass="12044">MKIHTQIANMYKTSSHTQLDYCFYNQSIMISSLLFFCRFSTTSRVFSSSLFRSTPFLIFLSILINLVSGHVINPFFNSFPYSMSLHIFVSIPRFLLCRIQHSK</sequence>